<keyword evidence="9 15" id="KW-0560">Oxidoreductase</keyword>
<evidence type="ECO:0000256" key="3">
    <source>
        <dbReference type="ARBA" id="ARBA00004406"/>
    </source>
</evidence>
<dbReference type="PANTHER" id="PTHR24302">
    <property type="entry name" value="CYTOCHROME P450 FAMILY 3"/>
    <property type="match status" value="1"/>
</dbReference>
<dbReference type="Proteomes" id="UP000887566">
    <property type="component" value="Unplaced"/>
</dbReference>
<evidence type="ECO:0000256" key="9">
    <source>
        <dbReference type="ARBA" id="ARBA00023002"/>
    </source>
</evidence>
<keyword evidence="6 14" id="KW-0479">Metal-binding</keyword>
<dbReference type="CDD" id="cd11055">
    <property type="entry name" value="CYP3A-like"/>
    <property type="match status" value="1"/>
</dbReference>
<evidence type="ECO:0000256" key="7">
    <source>
        <dbReference type="ARBA" id="ARBA00022824"/>
    </source>
</evidence>
<evidence type="ECO:0000313" key="17">
    <source>
        <dbReference type="WBParaSite" id="PSAMB.scaffold2981size20209.g19803.t1"/>
    </source>
</evidence>
<dbReference type="InterPro" id="IPR036396">
    <property type="entry name" value="Cyt_P450_sf"/>
</dbReference>
<dbReference type="InterPro" id="IPR001128">
    <property type="entry name" value="Cyt_P450"/>
</dbReference>
<dbReference type="InterPro" id="IPR017972">
    <property type="entry name" value="Cyt_P450_CS"/>
</dbReference>
<dbReference type="PANTHER" id="PTHR24302:SF15">
    <property type="entry name" value="FATTY-ACID PEROXYGENASE"/>
    <property type="match status" value="1"/>
</dbReference>
<comment type="cofactor">
    <cofactor evidence="1 14">
        <name>heme</name>
        <dbReference type="ChEBI" id="CHEBI:30413"/>
    </cofactor>
</comment>
<reference evidence="17" key="1">
    <citation type="submission" date="2022-11" db="UniProtKB">
        <authorList>
            <consortium name="WormBaseParasite"/>
        </authorList>
    </citation>
    <scope>IDENTIFICATION</scope>
</reference>
<keyword evidence="12" id="KW-0472">Membrane</keyword>
<dbReference type="PROSITE" id="PS00086">
    <property type="entry name" value="CYTOCHROME_P450"/>
    <property type="match status" value="1"/>
</dbReference>
<protein>
    <submittedName>
        <fullName evidence="17">Uncharacterized protein</fullName>
    </submittedName>
</protein>
<evidence type="ECO:0000256" key="4">
    <source>
        <dbReference type="ARBA" id="ARBA00010617"/>
    </source>
</evidence>
<dbReference type="SUPFAM" id="SSF48264">
    <property type="entry name" value="Cytochrome P450"/>
    <property type="match status" value="1"/>
</dbReference>
<dbReference type="InterPro" id="IPR002401">
    <property type="entry name" value="Cyt_P450_E_grp-I"/>
</dbReference>
<comment type="similarity">
    <text evidence="4 15">Belongs to the cytochrome P450 family.</text>
</comment>
<dbReference type="FunFam" id="1.10.630.10:FF:000042">
    <property type="entry name" value="Cytochrome P450"/>
    <property type="match status" value="1"/>
</dbReference>
<accession>A0A914W3I3</accession>
<dbReference type="PRINTS" id="PR00385">
    <property type="entry name" value="P450"/>
</dbReference>
<evidence type="ECO:0000256" key="11">
    <source>
        <dbReference type="ARBA" id="ARBA00023033"/>
    </source>
</evidence>
<dbReference type="GO" id="GO:0005506">
    <property type="term" value="F:iron ion binding"/>
    <property type="evidence" value="ECO:0007669"/>
    <property type="project" value="InterPro"/>
</dbReference>
<comment type="function">
    <text evidence="13">Cytochromes P450 are a group of heme-thiolate monooxygenases. They oxidize a variety of structurally unrelated compounds, including steroids, fatty acids, and xenobiotics.</text>
</comment>
<dbReference type="Pfam" id="PF00067">
    <property type="entry name" value="p450"/>
    <property type="match status" value="1"/>
</dbReference>
<keyword evidence="10 14" id="KW-0408">Iron</keyword>
<evidence type="ECO:0000256" key="14">
    <source>
        <dbReference type="PIRSR" id="PIRSR602401-1"/>
    </source>
</evidence>
<dbReference type="Gene3D" id="1.10.630.10">
    <property type="entry name" value="Cytochrome P450"/>
    <property type="match status" value="1"/>
</dbReference>
<evidence type="ECO:0000256" key="15">
    <source>
        <dbReference type="RuleBase" id="RU000461"/>
    </source>
</evidence>
<evidence type="ECO:0000256" key="10">
    <source>
        <dbReference type="ARBA" id="ARBA00023004"/>
    </source>
</evidence>
<dbReference type="GO" id="GO:0008395">
    <property type="term" value="F:steroid hydroxylase activity"/>
    <property type="evidence" value="ECO:0007669"/>
    <property type="project" value="TreeGrafter"/>
</dbReference>
<evidence type="ECO:0000256" key="6">
    <source>
        <dbReference type="ARBA" id="ARBA00022723"/>
    </source>
</evidence>
<dbReference type="AlphaFoldDB" id="A0A914W3I3"/>
<evidence type="ECO:0000256" key="13">
    <source>
        <dbReference type="ARBA" id="ARBA00043906"/>
    </source>
</evidence>
<dbReference type="GO" id="GO:0020037">
    <property type="term" value="F:heme binding"/>
    <property type="evidence" value="ECO:0007669"/>
    <property type="project" value="InterPro"/>
</dbReference>
<keyword evidence="7" id="KW-0256">Endoplasmic reticulum</keyword>
<evidence type="ECO:0000256" key="5">
    <source>
        <dbReference type="ARBA" id="ARBA00022617"/>
    </source>
</evidence>
<organism evidence="16 17">
    <name type="scientific">Plectus sambesii</name>
    <dbReference type="NCBI Taxonomy" id="2011161"/>
    <lineage>
        <taxon>Eukaryota</taxon>
        <taxon>Metazoa</taxon>
        <taxon>Ecdysozoa</taxon>
        <taxon>Nematoda</taxon>
        <taxon>Chromadorea</taxon>
        <taxon>Plectida</taxon>
        <taxon>Plectina</taxon>
        <taxon>Plectoidea</taxon>
        <taxon>Plectidae</taxon>
        <taxon>Plectus</taxon>
    </lineage>
</organism>
<dbReference type="GO" id="GO:0016705">
    <property type="term" value="F:oxidoreductase activity, acting on paired donors, with incorporation or reduction of molecular oxygen"/>
    <property type="evidence" value="ECO:0007669"/>
    <property type="project" value="InterPro"/>
</dbReference>
<evidence type="ECO:0000256" key="2">
    <source>
        <dbReference type="ARBA" id="ARBA00004174"/>
    </source>
</evidence>
<keyword evidence="11 15" id="KW-0503">Monooxygenase</keyword>
<keyword evidence="8" id="KW-0492">Microsome</keyword>
<keyword evidence="5 14" id="KW-0349">Heme</keyword>
<evidence type="ECO:0000256" key="1">
    <source>
        <dbReference type="ARBA" id="ARBA00001971"/>
    </source>
</evidence>
<dbReference type="PRINTS" id="PR00463">
    <property type="entry name" value="EP450I"/>
</dbReference>
<dbReference type="GO" id="GO:0005789">
    <property type="term" value="C:endoplasmic reticulum membrane"/>
    <property type="evidence" value="ECO:0007669"/>
    <property type="project" value="UniProtKB-SubCell"/>
</dbReference>
<dbReference type="InterPro" id="IPR050705">
    <property type="entry name" value="Cytochrome_P450_3A"/>
</dbReference>
<feature type="binding site" description="axial binding residue" evidence="14">
    <location>
        <position position="489"/>
    </location>
    <ligand>
        <name>heme</name>
        <dbReference type="ChEBI" id="CHEBI:30413"/>
    </ligand>
    <ligandPart>
        <name>Fe</name>
        <dbReference type="ChEBI" id="CHEBI:18248"/>
    </ligandPart>
</feature>
<proteinExistence type="inferred from homology"/>
<keyword evidence="16" id="KW-1185">Reference proteome</keyword>
<name>A0A914W3I3_9BILA</name>
<evidence type="ECO:0000256" key="8">
    <source>
        <dbReference type="ARBA" id="ARBA00022848"/>
    </source>
</evidence>
<evidence type="ECO:0000256" key="12">
    <source>
        <dbReference type="ARBA" id="ARBA00023136"/>
    </source>
</evidence>
<sequence>MVGQLSVGQLSSRSTVYWSTVRWSTVQLVNCLVGQLSKLVNCPRPVLFRFLKHRYSYWKNRQIQGPPPSLLFGHTMALKRGFKTIDAEWTKEYGSVIGTYMFGKPDLIISDLEILRHVLVKDFSHFVNRRRRPGQKVGDESNQLLAKALTVLEGQHWKDVRKTITPAFTTGKMKNMVHIFNECLKIMGDIVSEYALEKKSMDLKNVCGGFTMDTIAKAAFAIDVDTQRDLNNPFTKFAKEIFALKLKDWRVILLLLFPETLAKLQSMFNFQLLFAEADAFFTETLTKVINQRAKQPKAAKPDFLQLLLNALESEQGDKSDIDSEIVHENLNGKRIKLTLRETIAQCFLFILGGYETSAVTLHFALYLLALHPDIQEKCVDEINQVLDATDEITYEHVQKLHYIEQVVLETLRMYSPVQRINRECLKDITIDGLKIERGVAVSAPIYVIHYDEKNYPNPQMFDPDRFTPEAKAQRDPLSYLPFGFGPRNCIGMRFAQMEIKMALAFLIKRFSFTPSDSSAAMPIKISREGLTKPETLLFVNVQFRN</sequence>
<evidence type="ECO:0000313" key="16">
    <source>
        <dbReference type="Proteomes" id="UP000887566"/>
    </source>
</evidence>
<comment type="subcellular location">
    <subcellularLocation>
        <location evidence="3">Endoplasmic reticulum membrane</location>
        <topology evidence="3">Peripheral membrane protein</topology>
    </subcellularLocation>
    <subcellularLocation>
        <location evidence="2">Microsome membrane</location>
        <topology evidence="2">Peripheral membrane protein</topology>
    </subcellularLocation>
</comment>
<dbReference type="WBParaSite" id="PSAMB.scaffold2981size20209.g19803.t1">
    <property type="protein sequence ID" value="PSAMB.scaffold2981size20209.g19803.t1"/>
    <property type="gene ID" value="PSAMB.scaffold2981size20209.g19803"/>
</dbReference>